<dbReference type="Proteomes" id="UP000031386">
    <property type="component" value="Chromosome"/>
</dbReference>
<dbReference type="RefSeq" id="WP_041953461.1">
    <property type="nucleotide sequence ID" value="NZ_CAJPUJ010000044.1"/>
</dbReference>
<proteinExistence type="predicted"/>
<protein>
    <recommendedName>
        <fullName evidence="3">YjjI family glycine radical enzyme</fullName>
    </recommendedName>
</protein>
<dbReference type="STRING" id="33033.NW74_01225"/>
<dbReference type="Gene3D" id="3.20.70.20">
    <property type="match status" value="1"/>
</dbReference>
<name>A0A0B4S010_9FIRM</name>
<dbReference type="SUPFAM" id="SSF51998">
    <property type="entry name" value="PFL-like glycyl radical enzymes"/>
    <property type="match status" value="1"/>
</dbReference>
<organism evidence="1 2">
    <name type="scientific">Parvimonas micra</name>
    <dbReference type="NCBI Taxonomy" id="33033"/>
    <lineage>
        <taxon>Bacteria</taxon>
        <taxon>Bacillati</taxon>
        <taxon>Bacillota</taxon>
        <taxon>Tissierellia</taxon>
        <taxon>Tissierellales</taxon>
        <taxon>Peptoniphilaceae</taxon>
        <taxon>Parvimonas</taxon>
    </lineage>
</organism>
<evidence type="ECO:0008006" key="3">
    <source>
        <dbReference type="Google" id="ProtNLM"/>
    </source>
</evidence>
<dbReference type="AlphaFoldDB" id="A0A0B4S010"/>
<reference evidence="1 2" key="1">
    <citation type="submission" date="2014-10" db="EMBL/GenBank/DDBJ databases">
        <title>Complete genome sequence of Parvimonas micra KCOM 1535 (= ChDC B708).</title>
        <authorList>
            <person name="Kook J.-K."/>
            <person name="Park S.-N."/>
            <person name="Lim Y.K."/>
            <person name="Roh H."/>
        </authorList>
    </citation>
    <scope>NUCLEOTIDE SEQUENCE [LARGE SCALE GENOMIC DNA]</scope>
    <source>
        <strain evidence="2">KCOM 1535 / ChDC B708</strain>
    </source>
</reference>
<dbReference type="NCBIfam" id="TIGR04040">
    <property type="entry name" value="glycyl_YjjI"/>
    <property type="match status" value="1"/>
</dbReference>
<dbReference type="InterPro" id="IPR016905">
    <property type="entry name" value="Glycyl_radical_YjjI-like"/>
</dbReference>
<dbReference type="KEGG" id="pmic:NW74_01225"/>
<keyword evidence="2" id="KW-1185">Reference proteome</keyword>
<evidence type="ECO:0000313" key="2">
    <source>
        <dbReference type="Proteomes" id="UP000031386"/>
    </source>
</evidence>
<dbReference type="Pfam" id="PF11230">
    <property type="entry name" value="YjjI-like"/>
    <property type="match status" value="1"/>
</dbReference>
<gene>
    <name evidence="1" type="ORF">NW74_01225</name>
</gene>
<accession>A0A0B4S010</accession>
<dbReference type="OrthoDB" id="6189458at2"/>
<dbReference type="EMBL" id="CP009761">
    <property type="protein sequence ID" value="AIZ36080.1"/>
    <property type="molecule type" value="Genomic_DNA"/>
</dbReference>
<sequence>MISKIKTLEEARELSMNIIKAKDLTYEQKTSQLAKLAENLNDFPVSSVNERIFEISENGGFCDLWEGHAPYAPRYICPNYQKLLDEGCKFLRLEKAETLLDAINSLLIFYHHVPSITRYPVYIGKIDKLLDPFITDREEAKKLIKWFLVSLDRTINDSFCHANIGPEKTVAGEIILELLPTLNNVTPNMTILYDEDITPDDFGEKAVYASLLTANPAFANDKYYRKDFNGNYAIASCYNGLPISGGAFTLSRLRLGSLARSSSSKQDFFDRVLPEAIDLMCNFMEGKIRFIVEETPFFEENFLVKEGFIELDRFVGLFGVVGLHECVQKLLEFESKDLVYGKDDYANNLGLEVMDFVENRVNSFESKYSTFWNHRFMLHSQVGAQDDMEDSAGVRIRIGKEIPMYDHIKHSALFHKYFPSGIGDHFPFDETAEKNPAAVLDIFKAAFRLNMRYISCYGENGDLIRVTGYLVKKSDMQKFIDGESISYDTVQYAREAFEKYHLLERKVRDVK</sequence>
<evidence type="ECO:0000313" key="1">
    <source>
        <dbReference type="EMBL" id="AIZ36080.1"/>
    </source>
</evidence>